<dbReference type="CDD" id="cd03215">
    <property type="entry name" value="ABC_Carb_Monos_II"/>
    <property type="match status" value="1"/>
</dbReference>
<dbReference type="InterPro" id="IPR050107">
    <property type="entry name" value="ABC_carbohydrate_import_ATPase"/>
</dbReference>
<proteinExistence type="predicted"/>
<reference evidence="6 7" key="1">
    <citation type="submission" date="2019-05" db="EMBL/GenBank/DDBJ databases">
        <title>Nakamurella sp. N5BH11, whole genome shotgun sequence.</title>
        <authorList>
            <person name="Tuo L."/>
        </authorList>
    </citation>
    <scope>NUCLEOTIDE SEQUENCE [LARGE SCALE GENOMIC DNA]</scope>
    <source>
        <strain evidence="6 7">N5BH11</strain>
    </source>
</reference>
<evidence type="ECO:0000313" key="6">
    <source>
        <dbReference type="EMBL" id="TKV58405.1"/>
    </source>
</evidence>
<dbReference type="InterPro" id="IPR027417">
    <property type="entry name" value="P-loop_NTPase"/>
</dbReference>
<dbReference type="PANTHER" id="PTHR43790:SF9">
    <property type="entry name" value="GALACTOFURANOSE TRANSPORTER ATP-BINDING PROTEIN YTFR"/>
    <property type="match status" value="1"/>
</dbReference>
<dbReference type="Proteomes" id="UP000306985">
    <property type="component" value="Unassembled WGS sequence"/>
</dbReference>
<dbReference type="Pfam" id="PF00005">
    <property type="entry name" value="ABC_tran"/>
    <property type="match status" value="2"/>
</dbReference>
<evidence type="ECO:0000256" key="3">
    <source>
        <dbReference type="ARBA" id="ARBA00022741"/>
    </source>
</evidence>
<evidence type="ECO:0000259" key="5">
    <source>
        <dbReference type="PROSITE" id="PS50893"/>
    </source>
</evidence>
<dbReference type="EMBL" id="SZZH01000003">
    <property type="protein sequence ID" value="TKV58405.1"/>
    <property type="molecule type" value="Genomic_DNA"/>
</dbReference>
<gene>
    <name evidence="6" type="ORF">FDO65_12600</name>
</gene>
<evidence type="ECO:0000256" key="1">
    <source>
        <dbReference type="ARBA" id="ARBA00022448"/>
    </source>
</evidence>
<dbReference type="InterPro" id="IPR003439">
    <property type="entry name" value="ABC_transporter-like_ATP-bd"/>
</dbReference>
<evidence type="ECO:0000256" key="4">
    <source>
        <dbReference type="ARBA" id="ARBA00022840"/>
    </source>
</evidence>
<keyword evidence="1" id="KW-0813">Transport</keyword>
<dbReference type="SUPFAM" id="SSF52540">
    <property type="entry name" value="P-loop containing nucleoside triphosphate hydrolases"/>
    <property type="match status" value="2"/>
</dbReference>
<keyword evidence="4 6" id="KW-0067">ATP-binding</keyword>
<keyword evidence="7" id="KW-1185">Reference proteome</keyword>
<dbReference type="OrthoDB" id="39350at2"/>
<comment type="caution">
    <text evidence="6">The sequence shown here is derived from an EMBL/GenBank/DDBJ whole genome shotgun (WGS) entry which is preliminary data.</text>
</comment>
<dbReference type="InterPro" id="IPR017871">
    <property type="entry name" value="ABC_transporter-like_CS"/>
</dbReference>
<keyword evidence="2" id="KW-0677">Repeat</keyword>
<dbReference type="GO" id="GO:0005524">
    <property type="term" value="F:ATP binding"/>
    <property type="evidence" value="ECO:0007669"/>
    <property type="project" value="UniProtKB-KW"/>
</dbReference>
<dbReference type="AlphaFoldDB" id="A0A4V6Y6Q6"/>
<dbReference type="PROSITE" id="PS50893">
    <property type="entry name" value="ABC_TRANSPORTER_2"/>
    <property type="match status" value="2"/>
</dbReference>
<dbReference type="GO" id="GO:0016887">
    <property type="term" value="F:ATP hydrolysis activity"/>
    <property type="evidence" value="ECO:0007669"/>
    <property type="project" value="InterPro"/>
</dbReference>
<dbReference type="PROSITE" id="PS00211">
    <property type="entry name" value="ABC_TRANSPORTER_1"/>
    <property type="match status" value="1"/>
</dbReference>
<dbReference type="InterPro" id="IPR003593">
    <property type="entry name" value="AAA+_ATPase"/>
</dbReference>
<keyword evidence="3" id="KW-0547">Nucleotide-binding</keyword>
<protein>
    <submittedName>
        <fullName evidence="6">Sugar ABC transporter ATP-binding protein</fullName>
    </submittedName>
</protein>
<dbReference type="SMART" id="SM00382">
    <property type="entry name" value="AAA"/>
    <property type="match status" value="2"/>
</dbReference>
<evidence type="ECO:0000256" key="2">
    <source>
        <dbReference type="ARBA" id="ARBA00022737"/>
    </source>
</evidence>
<sequence length="530" mass="55895">MTPAGPPVVELRSVSKTFAGVAALRAVDLTVRAGEVHGLLGQNGCGKSTLIKVLAGYHAPDEGSEVLVRGEAVTLPAAPGDAARWGFTFVHQNLGLAEGLTVAENLGLSRIATGAALRPLDARKLRRWAAELLAEFKLAISPDELLDHLDGTDRALLAIVRAVDQLRGRGPDAGPGLLVLDEPTVFLPRSGVDRLFGLVRDVVATGAAVLFVSHDLDEVRTVTDRVTVLRDGQVVAQAVTGQTTTAELVSLIVGHEVVQGQRAAPDRSGPDRLVLEGASSGRLAPVDLRVRGGEVVGLTGLMGSSYDELVYLLSGARGSFAGRVAIDGASVPASRWTTGLARRSNIALVPGDRARLGAAGELTVEENVTLPVLDSFTRRGLLDQKRVRARSDELVEEFDVRPRRSDALFATLSGGNQQKAVLGKWLQTEPALLLLHEPTQGVDVGSREDIHALIGSAAEASGMAVLCASTDYNELARLCDRVLVFADDQVIDELSGAALTEGAIARTVLQGSETTTRGEQRHVRDGADRG</sequence>
<feature type="domain" description="ABC transporter" evidence="5">
    <location>
        <begin position="9"/>
        <end position="256"/>
    </location>
</feature>
<dbReference type="Gene3D" id="3.40.50.300">
    <property type="entry name" value="P-loop containing nucleotide triphosphate hydrolases"/>
    <property type="match status" value="2"/>
</dbReference>
<feature type="domain" description="ABC transporter" evidence="5">
    <location>
        <begin position="268"/>
        <end position="512"/>
    </location>
</feature>
<dbReference type="CDD" id="cd03216">
    <property type="entry name" value="ABC_Carb_Monos_I"/>
    <property type="match status" value="1"/>
</dbReference>
<name>A0A4V6Y6Q6_9ACTN</name>
<organism evidence="6 7">
    <name type="scientific">Nakamurella flava</name>
    <dbReference type="NCBI Taxonomy" id="2576308"/>
    <lineage>
        <taxon>Bacteria</taxon>
        <taxon>Bacillati</taxon>
        <taxon>Actinomycetota</taxon>
        <taxon>Actinomycetes</taxon>
        <taxon>Nakamurellales</taxon>
        <taxon>Nakamurellaceae</taxon>
        <taxon>Nakamurella</taxon>
    </lineage>
</organism>
<accession>A0A4V6Y6Q6</accession>
<dbReference type="PANTHER" id="PTHR43790">
    <property type="entry name" value="CARBOHYDRATE TRANSPORT ATP-BINDING PROTEIN MG119-RELATED"/>
    <property type="match status" value="1"/>
</dbReference>
<evidence type="ECO:0000313" key="7">
    <source>
        <dbReference type="Proteomes" id="UP000306985"/>
    </source>
</evidence>